<comment type="caution">
    <text evidence="2">The sequence shown here is derived from an EMBL/GenBank/DDBJ whole genome shotgun (WGS) entry which is preliminary data.</text>
</comment>
<sequence length="271" mass="28446">MAELMKLEANLSVALGEKPTVWSSCPSDCSKLDPAIQHFTSLSAQSSVDMQDRTIGVVTEEFESESPVEIVPPMKSQSRSTRAVGTTTDDLAGLSEENVKDVSLSQSQTSSSPDTTAKKERSDTARSAPSRSGSGRVSALLSAPPVSARLSLRRQKEPKASAGRTTSPSAKLRRSSSARELSGPVSGLLASDVARLVASPEIGATGTVSKGGHDGFTGGYVSFPDVLGTLNDFLPHPTPEPEACGSPEEMSRNGTGQDDNLPHHCGYRAFD</sequence>
<evidence type="ECO:0000313" key="2">
    <source>
        <dbReference type="EMBL" id="CAE7534682.1"/>
    </source>
</evidence>
<organism evidence="2 3">
    <name type="scientific">Symbiodinium pilosum</name>
    <name type="common">Dinoflagellate</name>
    <dbReference type="NCBI Taxonomy" id="2952"/>
    <lineage>
        <taxon>Eukaryota</taxon>
        <taxon>Sar</taxon>
        <taxon>Alveolata</taxon>
        <taxon>Dinophyceae</taxon>
        <taxon>Suessiales</taxon>
        <taxon>Symbiodiniaceae</taxon>
        <taxon>Symbiodinium</taxon>
    </lineage>
</organism>
<accession>A0A812TSH0</accession>
<feature type="region of interest" description="Disordered" evidence="1">
    <location>
        <begin position="231"/>
        <end position="271"/>
    </location>
</feature>
<feature type="region of interest" description="Disordered" evidence="1">
    <location>
        <begin position="59"/>
        <end position="185"/>
    </location>
</feature>
<protein>
    <submittedName>
        <fullName evidence="2">Ogfod2 protein</fullName>
    </submittedName>
</protein>
<dbReference type="AlphaFoldDB" id="A0A812TSH0"/>
<dbReference type="EMBL" id="CAJNIZ010032112">
    <property type="protein sequence ID" value="CAE7534682.1"/>
    <property type="molecule type" value="Genomic_DNA"/>
</dbReference>
<evidence type="ECO:0000313" key="3">
    <source>
        <dbReference type="Proteomes" id="UP000649617"/>
    </source>
</evidence>
<feature type="compositionally biased region" description="Low complexity" evidence="1">
    <location>
        <begin position="103"/>
        <end position="112"/>
    </location>
</feature>
<proteinExistence type="predicted"/>
<dbReference type="OrthoDB" id="442920at2759"/>
<evidence type="ECO:0000256" key="1">
    <source>
        <dbReference type="SAM" id="MobiDB-lite"/>
    </source>
</evidence>
<gene>
    <name evidence="2" type="primary">ogfod2</name>
    <name evidence="2" type="ORF">SPIL2461_LOCUS14110</name>
</gene>
<reference evidence="2" key="1">
    <citation type="submission" date="2021-02" db="EMBL/GenBank/DDBJ databases">
        <authorList>
            <person name="Dougan E. K."/>
            <person name="Rhodes N."/>
            <person name="Thang M."/>
            <person name="Chan C."/>
        </authorList>
    </citation>
    <scope>NUCLEOTIDE SEQUENCE</scope>
</reference>
<feature type="compositionally biased region" description="Low complexity" evidence="1">
    <location>
        <begin position="125"/>
        <end position="139"/>
    </location>
</feature>
<dbReference type="Proteomes" id="UP000649617">
    <property type="component" value="Unassembled WGS sequence"/>
</dbReference>
<keyword evidence="3" id="KW-1185">Reference proteome</keyword>
<name>A0A812TSH0_SYMPI</name>
<feature type="compositionally biased region" description="Polar residues" evidence="1">
    <location>
        <begin position="75"/>
        <end position="89"/>
    </location>
</feature>